<sequence length="234" mass="25013">MFIYTSPNAVNNGNCKFSVNVMGPESYGILLGNDRFECLANNFKIVDDKGNVLFSANDNEITVGAHVLRVTGIGGTMFKGSVQTPLVRTDSSHGLRLESPTSSLEVRGPSGIVLESRAGSIKTLSLNDIQLKSEAGEIKLESSSILMPTLPTAIPSTRVSQTRNHDIFQLCVCNNGKLFMTPPHSTCAAEESSISTPADKTGLRPHPAASYSNNVSSVGAGTKWNHFRATLLCI</sequence>
<accession>A0ACB9T6J1</accession>
<keyword evidence="2" id="KW-1185">Reference proteome</keyword>
<reference evidence="1" key="1">
    <citation type="submission" date="2022-04" db="EMBL/GenBank/DDBJ databases">
        <title>Chromosome-scale genome assembly of Holotrichia oblita Faldermann.</title>
        <authorList>
            <person name="Rongchong L."/>
        </authorList>
    </citation>
    <scope>NUCLEOTIDE SEQUENCE</scope>
    <source>
        <strain evidence="1">81SQS9</strain>
    </source>
</reference>
<dbReference type="EMBL" id="CM043018">
    <property type="protein sequence ID" value="KAI4462416.1"/>
    <property type="molecule type" value="Genomic_DNA"/>
</dbReference>
<name>A0ACB9T6J1_HOLOL</name>
<evidence type="ECO:0000313" key="1">
    <source>
        <dbReference type="EMBL" id="KAI4462416.1"/>
    </source>
</evidence>
<evidence type="ECO:0000313" key="2">
    <source>
        <dbReference type="Proteomes" id="UP001056778"/>
    </source>
</evidence>
<gene>
    <name evidence="1" type="ORF">MML48_4g00011448</name>
</gene>
<protein>
    <submittedName>
        <fullName evidence="1">Sarcoglycan</fullName>
    </submittedName>
</protein>
<organism evidence="1 2">
    <name type="scientific">Holotrichia oblita</name>
    <name type="common">Chafer beetle</name>
    <dbReference type="NCBI Taxonomy" id="644536"/>
    <lineage>
        <taxon>Eukaryota</taxon>
        <taxon>Metazoa</taxon>
        <taxon>Ecdysozoa</taxon>
        <taxon>Arthropoda</taxon>
        <taxon>Hexapoda</taxon>
        <taxon>Insecta</taxon>
        <taxon>Pterygota</taxon>
        <taxon>Neoptera</taxon>
        <taxon>Endopterygota</taxon>
        <taxon>Coleoptera</taxon>
        <taxon>Polyphaga</taxon>
        <taxon>Scarabaeiformia</taxon>
        <taxon>Scarabaeidae</taxon>
        <taxon>Melolonthinae</taxon>
        <taxon>Holotrichia</taxon>
    </lineage>
</organism>
<dbReference type="Proteomes" id="UP001056778">
    <property type="component" value="Chromosome 4"/>
</dbReference>
<proteinExistence type="predicted"/>
<comment type="caution">
    <text evidence="1">The sequence shown here is derived from an EMBL/GenBank/DDBJ whole genome shotgun (WGS) entry which is preliminary data.</text>
</comment>